<dbReference type="RefSeq" id="XP_041562364.1">
    <property type="nucleotide sequence ID" value="XM_041696765.1"/>
</dbReference>
<dbReference type="AlphaFoldDB" id="A0A7R7Y079"/>
<dbReference type="CDD" id="cd23508">
    <property type="entry name" value="hydrophobin_II"/>
    <property type="match status" value="1"/>
</dbReference>
<dbReference type="KEGG" id="apuu:APUU_80481A"/>
<protein>
    <submittedName>
        <fullName evidence="4">Fungal hydrophobin</fullName>
    </submittedName>
</protein>
<evidence type="ECO:0000313" key="4">
    <source>
        <dbReference type="EMBL" id="BCS30178.1"/>
    </source>
</evidence>
<feature type="signal peptide" evidence="3">
    <location>
        <begin position="1"/>
        <end position="20"/>
    </location>
</feature>
<keyword evidence="5" id="KW-1185">Reference proteome</keyword>
<dbReference type="GeneID" id="64980175"/>
<name>A0A7R7Y079_9EURO</name>
<dbReference type="Proteomes" id="UP000654913">
    <property type="component" value="Chromosome 8"/>
</dbReference>
<dbReference type="InterPro" id="IPR036686">
    <property type="entry name" value="Class_II_Hydrophobin_sf"/>
</dbReference>
<accession>A0A7R7Y079</accession>
<evidence type="ECO:0000256" key="1">
    <source>
        <dbReference type="ARBA" id="ARBA00009576"/>
    </source>
</evidence>
<evidence type="ECO:0000256" key="3">
    <source>
        <dbReference type="SAM" id="SignalP"/>
    </source>
</evidence>
<feature type="chain" id="PRO_5030539883" evidence="3">
    <location>
        <begin position="21"/>
        <end position="95"/>
    </location>
</feature>
<comment type="similarity">
    <text evidence="1">Belongs to the cerato-ulmin hydrophobin family.</text>
</comment>
<dbReference type="EMBL" id="AP024450">
    <property type="protein sequence ID" value="BCS30178.1"/>
    <property type="molecule type" value="Genomic_DNA"/>
</dbReference>
<evidence type="ECO:0000313" key="5">
    <source>
        <dbReference type="Proteomes" id="UP000654913"/>
    </source>
</evidence>
<dbReference type="InterPro" id="IPR010636">
    <property type="entry name" value="Class_II_hydrophobin"/>
</dbReference>
<dbReference type="GO" id="GO:0005576">
    <property type="term" value="C:extracellular region"/>
    <property type="evidence" value="ECO:0007669"/>
    <property type="project" value="InterPro"/>
</dbReference>
<reference evidence="4" key="2">
    <citation type="submission" date="2021-02" db="EMBL/GenBank/DDBJ databases">
        <title>Aspergillus puulaauensis MK2 genome sequence.</title>
        <authorList>
            <person name="Futagami T."/>
            <person name="Mori K."/>
            <person name="Kadooka C."/>
            <person name="Tanaka T."/>
        </authorList>
    </citation>
    <scope>NUCLEOTIDE SEQUENCE</scope>
    <source>
        <strain evidence="4">MK2</strain>
    </source>
</reference>
<sequence>MVNLLQAIVSVSVGAIVASAVPLQPRANDVCPGTLYGNPQCCSIDVLGTADFDCSPPSSQPTSVDDFKTICGSEAKPAKCCTIPVAGLSSLCMNA</sequence>
<gene>
    <name evidence="4" type="primary">HYD5</name>
    <name evidence="4" type="ORF">APUU_80481A</name>
</gene>
<keyword evidence="3" id="KW-0732">Signal</keyword>
<dbReference type="OrthoDB" id="4500971at2759"/>
<dbReference type="PANTHER" id="PTHR42341">
    <property type="entry name" value="HYDROPHOBIN"/>
    <property type="match status" value="1"/>
</dbReference>
<organism evidence="4 5">
    <name type="scientific">Aspergillus puulaauensis</name>
    <dbReference type="NCBI Taxonomy" id="1220207"/>
    <lineage>
        <taxon>Eukaryota</taxon>
        <taxon>Fungi</taxon>
        <taxon>Dikarya</taxon>
        <taxon>Ascomycota</taxon>
        <taxon>Pezizomycotina</taxon>
        <taxon>Eurotiomycetes</taxon>
        <taxon>Eurotiomycetidae</taxon>
        <taxon>Eurotiales</taxon>
        <taxon>Aspergillaceae</taxon>
        <taxon>Aspergillus</taxon>
    </lineage>
</organism>
<dbReference type="SUPFAM" id="SSF101751">
    <property type="entry name" value="Hydrophobin II, HfbII"/>
    <property type="match status" value="1"/>
</dbReference>
<reference evidence="4" key="1">
    <citation type="submission" date="2021-01" db="EMBL/GenBank/DDBJ databases">
        <authorList>
            <consortium name="Aspergillus puulaauensis MK2 genome sequencing consortium"/>
            <person name="Kazuki M."/>
            <person name="Futagami T."/>
        </authorList>
    </citation>
    <scope>NUCLEOTIDE SEQUENCE</scope>
    <source>
        <strain evidence="4">MK2</strain>
    </source>
</reference>
<dbReference type="Gene3D" id="3.20.120.10">
    <property type="entry name" value="Hydrophobin"/>
    <property type="match status" value="1"/>
</dbReference>
<proteinExistence type="inferred from homology"/>
<keyword evidence="2" id="KW-1015">Disulfide bond</keyword>
<evidence type="ECO:0000256" key="2">
    <source>
        <dbReference type="ARBA" id="ARBA00023157"/>
    </source>
</evidence>
<dbReference type="Pfam" id="PF06766">
    <property type="entry name" value="Hydrophobin_2"/>
    <property type="match status" value="1"/>
</dbReference>
<dbReference type="PANTHER" id="PTHR42341:SF1">
    <property type="entry name" value="HYDROPHOBIN"/>
    <property type="match status" value="1"/>
</dbReference>